<dbReference type="PANTHER" id="PTHR12815">
    <property type="entry name" value="SORTING AND ASSEMBLY MACHINERY SAMM50 PROTEIN FAMILY MEMBER"/>
    <property type="match status" value="1"/>
</dbReference>
<keyword evidence="6" id="KW-0732">Signal</keyword>
<evidence type="ECO:0000256" key="3">
    <source>
        <dbReference type="ARBA" id="ARBA00015419"/>
    </source>
</evidence>
<evidence type="ECO:0000256" key="8">
    <source>
        <dbReference type="ARBA" id="ARBA00023237"/>
    </source>
</evidence>
<evidence type="ECO:0000256" key="2">
    <source>
        <dbReference type="ARBA" id="ARBA00010248"/>
    </source>
</evidence>
<name>A0A5A9W4G9_9GAMM</name>
<dbReference type="GO" id="GO:0097347">
    <property type="term" value="C:TAM protein secretion complex"/>
    <property type="evidence" value="ECO:0007669"/>
    <property type="project" value="TreeGrafter"/>
</dbReference>
<evidence type="ECO:0000256" key="10">
    <source>
        <dbReference type="ARBA" id="ARBA00093548"/>
    </source>
</evidence>
<reference evidence="13 14" key="1">
    <citation type="submission" date="2019-03" db="EMBL/GenBank/DDBJ databases">
        <title>Nitrincola sp. nov. isolated from an Indian soda lake.</title>
        <authorList>
            <person name="Joshi A."/>
            <person name="Thite S.V."/>
            <person name="Joseph N."/>
            <person name="Dhotre D."/>
            <person name="Moorthy M."/>
            <person name="Shouche Y.S."/>
        </authorList>
    </citation>
    <scope>NUCLEOTIDE SEQUENCE [LARGE SCALE GENOMIC DNA]</scope>
    <source>
        <strain evidence="13 14">MEB193</strain>
    </source>
</reference>
<feature type="domain" description="TamA POTRA" evidence="12">
    <location>
        <begin position="2"/>
        <end position="74"/>
    </location>
</feature>
<comment type="caution">
    <text evidence="13">The sequence shown here is derived from an EMBL/GenBank/DDBJ whole genome shotgun (WGS) entry which is preliminary data.</text>
</comment>
<evidence type="ECO:0000259" key="12">
    <source>
        <dbReference type="Pfam" id="PF17243"/>
    </source>
</evidence>
<keyword evidence="5" id="KW-0812">Transmembrane</keyword>
<dbReference type="AlphaFoldDB" id="A0A5A9W4G9"/>
<evidence type="ECO:0000313" key="14">
    <source>
        <dbReference type="Proteomes" id="UP000325302"/>
    </source>
</evidence>
<accession>A0A5A9W4G9</accession>
<evidence type="ECO:0000256" key="1">
    <source>
        <dbReference type="ARBA" id="ARBA00004442"/>
    </source>
</evidence>
<dbReference type="Pfam" id="PF17243">
    <property type="entry name" value="POTRA_TamA_1"/>
    <property type="match status" value="1"/>
</dbReference>
<evidence type="ECO:0000259" key="11">
    <source>
        <dbReference type="Pfam" id="PF01103"/>
    </source>
</evidence>
<evidence type="ECO:0000256" key="9">
    <source>
        <dbReference type="ARBA" id="ARBA00033063"/>
    </source>
</evidence>
<comment type="subunit">
    <text evidence="10">Interacts with TamB to form the translocation and assembly module (TAM).</text>
</comment>
<dbReference type="InterPro" id="IPR039910">
    <property type="entry name" value="D15-like"/>
</dbReference>
<comment type="similarity">
    <text evidence="2">Belongs to the TamA family.</text>
</comment>
<dbReference type="Gene3D" id="2.40.160.50">
    <property type="entry name" value="membrane protein fhac: a member of the omp85/tpsb transporter family"/>
    <property type="match status" value="1"/>
</dbReference>
<evidence type="ECO:0000256" key="5">
    <source>
        <dbReference type="ARBA" id="ARBA00022692"/>
    </source>
</evidence>
<dbReference type="Gene3D" id="3.10.20.310">
    <property type="entry name" value="membrane protein fhac"/>
    <property type="match status" value="3"/>
</dbReference>
<feature type="domain" description="Bacterial surface antigen (D15)" evidence="11">
    <location>
        <begin position="317"/>
        <end position="542"/>
    </location>
</feature>
<gene>
    <name evidence="13" type="ORF">E1H14_05345</name>
</gene>
<dbReference type="OrthoDB" id="9803054at2"/>
<dbReference type="Proteomes" id="UP000325302">
    <property type="component" value="Unassembled WGS sequence"/>
</dbReference>
<protein>
    <recommendedName>
        <fullName evidence="3">Translocation and assembly module subunit TamA</fullName>
    </recommendedName>
    <alternativeName>
        <fullName evidence="9">Autotransporter assembly factor TamA</fullName>
    </alternativeName>
</protein>
<dbReference type="GO" id="GO:0009306">
    <property type="term" value="P:protein secretion"/>
    <property type="evidence" value="ECO:0007669"/>
    <property type="project" value="TreeGrafter"/>
</dbReference>
<evidence type="ECO:0000256" key="7">
    <source>
        <dbReference type="ARBA" id="ARBA00023136"/>
    </source>
</evidence>
<evidence type="ECO:0000256" key="6">
    <source>
        <dbReference type="ARBA" id="ARBA00022729"/>
    </source>
</evidence>
<keyword evidence="8" id="KW-0998">Cell outer membrane</keyword>
<dbReference type="InterPro" id="IPR035243">
    <property type="entry name" value="TamA_POTRA_Dom_1"/>
</dbReference>
<proteinExistence type="inferred from homology"/>
<evidence type="ECO:0000256" key="4">
    <source>
        <dbReference type="ARBA" id="ARBA00022452"/>
    </source>
</evidence>
<keyword evidence="14" id="KW-1185">Reference proteome</keyword>
<dbReference type="GO" id="GO:0009279">
    <property type="term" value="C:cell outer membrane"/>
    <property type="evidence" value="ECO:0007669"/>
    <property type="project" value="UniProtKB-SubCell"/>
</dbReference>
<dbReference type="PANTHER" id="PTHR12815:SF47">
    <property type="entry name" value="TRANSLOCATION AND ASSEMBLY MODULE SUBUNIT TAMA"/>
    <property type="match status" value="1"/>
</dbReference>
<evidence type="ECO:0000313" key="13">
    <source>
        <dbReference type="EMBL" id="KAA0875413.1"/>
    </source>
</evidence>
<keyword evidence="4" id="KW-1134">Transmembrane beta strand</keyword>
<dbReference type="Pfam" id="PF01103">
    <property type="entry name" value="Omp85"/>
    <property type="match status" value="1"/>
</dbReference>
<keyword evidence="7" id="KW-0472">Membrane</keyword>
<dbReference type="InterPro" id="IPR000184">
    <property type="entry name" value="Bac_surfAg_D15"/>
</dbReference>
<comment type="subcellular location">
    <subcellularLocation>
        <location evidence="1">Cell outer membrane</location>
    </subcellularLocation>
</comment>
<organism evidence="13 14">
    <name type="scientific">Nitrincola tapanii</name>
    <dbReference type="NCBI Taxonomy" id="1708751"/>
    <lineage>
        <taxon>Bacteria</taxon>
        <taxon>Pseudomonadati</taxon>
        <taxon>Pseudomonadota</taxon>
        <taxon>Gammaproteobacteria</taxon>
        <taxon>Oceanospirillales</taxon>
        <taxon>Oceanospirillaceae</taxon>
        <taxon>Nitrincola</taxon>
    </lineage>
</organism>
<dbReference type="EMBL" id="SMRS01000003">
    <property type="protein sequence ID" value="KAA0875413.1"/>
    <property type="molecule type" value="Genomic_DNA"/>
</dbReference>
<sequence length="545" mass="61629">MSDALADNVRGFLSIQSLEDQDVRSESRLRYLHRQAEGEIRQALEPFGYYTPQIETELQRLDSGDWQARYRIDPGVPTRVSRVEIQLLGEAADDSAFQSLLATRPLRRGAILSHQDYERLKTQLQSLAAERGYYQSRFQQQRILVDPEAAEAEIDLVFDSGTRARVGEIRFAESPLDERLLRRYPRFAEGDYLDVTRLVDLQGALIDSDYFSDVEVRPLLDEMEEGVIPVQVNLTPRLRTLYSAGFGFGTDTGARMQLGMNRRYINSRGHKLDARLRFSEIRNDLSGSYMIPGRDPRFDLFGLRARYADENSDTIESSTLALGGVWQRQIGDWERVLSLDFEQEEFTFDQNTQTVKLLIPRAQLSRTLADNRFNTRAGQRISFSLAAANDALLSDVSFIQVSASGKRVDSFGERWRLLSRLEVGATLADEFDRLPASQRFYAGGDNSIRGYDYQTLGPKSAQGNVIGGRYLLVSSLEADYEFRPNWRLAGFIDAGNAFDGWSDPIKTSLGFGVRWQSPVGPIRVDLATPIQDSGVRIHFTLGPDL</sequence>